<keyword evidence="2" id="KW-1185">Reference proteome</keyword>
<dbReference type="Proteomes" id="UP000184526">
    <property type="component" value="Unassembled WGS sequence"/>
</dbReference>
<dbReference type="RefSeq" id="WP_072832370.1">
    <property type="nucleotide sequence ID" value="NZ_FQXP01000010.1"/>
</dbReference>
<proteinExistence type="predicted"/>
<evidence type="ECO:0000313" key="1">
    <source>
        <dbReference type="EMBL" id="SHI04663.1"/>
    </source>
</evidence>
<dbReference type="Pfam" id="PF14276">
    <property type="entry name" value="DUF4363"/>
    <property type="match status" value="1"/>
</dbReference>
<gene>
    <name evidence="1" type="ORF">SAMN02745196_02520</name>
</gene>
<sequence>MKNIITSTMLFLAMAILIFFCSLHCKSICKELNELSTDIEHLVDAEEWSAAFLESINLSEKWEYYSKFLSVYTNDIELDIISDDIINCSQCIKTQDLTDSMALINVVKHRIKHIEDFQKFTLENLL</sequence>
<protein>
    <recommendedName>
        <fullName evidence="3">DUF4363 family protein</fullName>
    </recommendedName>
</protein>
<dbReference type="AlphaFoldDB" id="A0A1M5XZG0"/>
<dbReference type="EMBL" id="FQXP01000010">
    <property type="protein sequence ID" value="SHI04663.1"/>
    <property type="molecule type" value="Genomic_DNA"/>
</dbReference>
<organism evidence="1 2">
    <name type="scientific">Clostridium collagenovorans DSM 3089</name>
    <dbReference type="NCBI Taxonomy" id="1121306"/>
    <lineage>
        <taxon>Bacteria</taxon>
        <taxon>Bacillati</taxon>
        <taxon>Bacillota</taxon>
        <taxon>Clostridia</taxon>
        <taxon>Eubacteriales</taxon>
        <taxon>Clostridiaceae</taxon>
        <taxon>Clostridium</taxon>
    </lineage>
</organism>
<evidence type="ECO:0008006" key="3">
    <source>
        <dbReference type="Google" id="ProtNLM"/>
    </source>
</evidence>
<reference evidence="1 2" key="1">
    <citation type="submission" date="2016-11" db="EMBL/GenBank/DDBJ databases">
        <authorList>
            <person name="Jaros S."/>
            <person name="Januszkiewicz K."/>
            <person name="Wedrychowicz H."/>
        </authorList>
    </citation>
    <scope>NUCLEOTIDE SEQUENCE [LARGE SCALE GENOMIC DNA]</scope>
    <source>
        <strain evidence="1 2">DSM 3089</strain>
    </source>
</reference>
<evidence type="ECO:0000313" key="2">
    <source>
        <dbReference type="Proteomes" id="UP000184526"/>
    </source>
</evidence>
<name>A0A1M5XZG0_9CLOT</name>
<dbReference type="STRING" id="1121306.SAMN02745196_02520"/>
<dbReference type="InterPro" id="IPR025373">
    <property type="entry name" value="DUF4363"/>
</dbReference>
<accession>A0A1M5XZG0</accession>